<organism evidence="1 2">
    <name type="scientific">Brassica napus</name>
    <name type="common">Rape</name>
    <dbReference type="NCBI Taxonomy" id="3708"/>
    <lineage>
        <taxon>Eukaryota</taxon>
        <taxon>Viridiplantae</taxon>
        <taxon>Streptophyta</taxon>
        <taxon>Embryophyta</taxon>
        <taxon>Tracheophyta</taxon>
        <taxon>Spermatophyta</taxon>
        <taxon>Magnoliopsida</taxon>
        <taxon>eudicotyledons</taxon>
        <taxon>Gunneridae</taxon>
        <taxon>Pentapetalae</taxon>
        <taxon>rosids</taxon>
        <taxon>malvids</taxon>
        <taxon>Brassicales</taxon>
        <taxon>Brassicaceae</taxon>
        <taxon>Brassiceae</taxon>
        <taxon>Brassica</taxon>
    </lineage>
</organism>
<reference evidence="1 2" key="1">
    <citation type="journal article" date="2014" name="Science">
        <title>Plant genetics. Early allopolyploid evolution in the post-Neolithic Brassica napus oilseed genome.</title>
        <authorList>
            <person name="Chalhoub B."/>
            <person name="Denoeud F."/>
            <person name="Liu S."/>
            <person name="Parkin I.A."/>
            <person name="Tang H."/>
            <person name="Wang X."/>
            <person name="Chiquet J."/>
            <person name="Belcram H."/>
            <person name="Tong C."/>
            <person name="Samans B."/>
            <person name="Correa M."/>
            <person name="Da Silva C."/>
            <person name="Just J."/>
            <person name="Falentin C."/>
            <person name="Koh C.S."/>
            <person name="Le Clainche I."/>
            <person name="Bernard M."/>
            <person name="Bento P."/>
            <person name="Noel B."/>
            <person name="Labadie K."/>
            <person name="Alberti A."/>
            <person name="Charles M."/>
            <person name="Arnaud D."/>
            <person name="Guo H."/>
            <person name="Daviaud C."/>
            <person name="Alamery S."/>
            <person name="Jabbari K."/>
            <person name="Zhao M."/>
            <person name="Edger P.P."/>
            <person name="Chelaifa H."/>
            <person name="Tack D."/>
            <person name="Lassalle G."/>
            <person name="Mestiri I."/>
            <person name="Schnel N."/>
            <person name="Le Paslier M.C."/>
            <person name="Fan G."/>
            <person name="Renault V."/>
            <person name="Bayer P.E."/>
            <person name="Golicz A.A."/>
            <person name="Manoli S."/>
            <person name="Lee T.H."/>
            <person name="Thi V.H."/>
            <person name="Chalabi S."/>
            <person name="Hu Q."/>
            <person name="Fan C."/>
            <person name="Tollenaere R."/>
            <person name="Lu Y."/>
            <person name="Battail C."/>
            <person name="Shen J."/>
            <person name="Sidebottom C.H."/>
            <person name="Wang X."/>
            <person name="Canaguier A."/>
            <person name="Chauveau A."/>
            <person name="Berard A."/>
            <person name="Deniot G."/>
            <person name="Guan M."/>
            <person name="Liu Z."/>
            <person name="Sun F."/>
            <person name="Lim Y.P."/>
            <person name="Lyons E."/>
            <person name="Town C.D."/>
            <person name="Bancroft I."/>
            <person name="Wang X."/>
            <person name="Meng J."/>
            <person name="Ma J."/>
            <person name="Pires J.C."/>
            <person name="King G.J."/>
            <person name="Brunel D."/>
            <person name="Delourme R."/>
            <person name="Renard M."/>
            <person name="Aury J.M."/>
            <person name="Adams K.L."/>
            <person name="Batley J."/>
            <person name="Snowdon R.J."/>
            <person name="Tost J."/>
            <person name="Edwards D."/>
            <person name="Zhou Y."/>
            <person name="Hua W."/>
            <person name="Sharpe A.G."/>
            <person name="Paterson A.H."/>
            <person name="Guan C."/>
            <person name="Wincker P."/>
        </authorList>
    </citation>
    <scope>NUCLEOTIDE SEQUENCE [LARGE SCALE GENOMIC DNA]</scope>
    <source>
        <strain evidence="2">cv. Darmor-bzh</strain>
    </source>
</reference>
<dbReference type="AlphaFoldDB" id="A0A078G850"/>
<keyword evidence="2" id="KW-1185">Reference proteome</keyword>
<dbReference type="Gramene" id="CDY20833">
    <property type="protein sequence ID" value="CDY20833"/>
    <property type="gene ID" value="GSBRNA2T00013108001"/>
</dbReference>
<dbReference type="Proteomes" id="UP000028999">
    <property type="component" value="Unassembled WGS sequence"/>
</dbReference>
<evidence type="ECO:0000313" key="2">
    <source>
        <dbReference type="Proteomes" id="UP000028999"/>
    </source>
</evidence>
<dbReference type="EMBL" id="LK032112">
    <property type="protein sequence ID" value="CDY20833.1"/>
    <property type="molecule type" value="Genomic_DNA"/>
</dbReference>
<sequence>MSQFPILALPLEVQALVVQRVANNSFADLYRL</sequence>
<gene>
    <name evidence="1" type="primary">BnaC07g06820D</name>
    <name evidence="1" type="ORF">GSBRNA2T00013108001</name>
</gene>
<proteinExistence type="predicted"/>
<name>A0A078G850_BRANA</name>
<protein>
    <submittedName>
        <fullName evidence="1">BnaC07g06820D protein</fullName>
    </submittedName>
</protein>
<dbReference type="PaxDb" id="3708-A0A078G850"/>
<accession>A0A078G850</accession>
<evidence type="ECO:0000313" key="1">
    <source>
        <dbReference type="EMBL" id="CDY20833.1"/>
    </source>
</evidence>